<dbReference type="STRING" id="5514.A0A395SND8"/>
<keyword evidence="5" id="KW-1185">Reference proteome</keyword>
<dbReference type="EMBL" id="PXOF01000023">
    <property type="protein sequence ID" value="RGP73961.1"/>
    <property type="molecule type" value="Genomic_DNA"/>
</dbReference>
<dbReference type="Pfam" id="PF01370">
    <property type="entry name" value="Epimerase"/>
    <property type="match status" value="1"/>
</dbReference>
<sequence length="340" mass="37317">MGSSPVSINYVLVTGATGFIGAHVVDQLLSRGFKVRGTTRSLSKGNAMIDARPDFHDKLNFVQIADFETPGGFADAIKDIDAIIHVASPFTYDTKDNEKELIIPAINGVESILQAAASSPKVNRIVITSSFASVLDAERKAPPYFTYTGNDWNPLSYQESIDPKTSAVIAYRGSKKFAELKAWEFMAREKPSFDLVTLCPPMTFGPIKHPVANLDALNESNKMLWEIACGKSPLPVARVPFWIDVRDLAKAHVEALLRPEAGGKRYIPASPERFTYGKASEIISSNFDWAKEKVSLEVQVVDESHGVDGETAGKDLDIEYTTFSQTVVDLITQVKPMDKS</sequence>
<gene>
    <name evidence="4" type="ORF">FSPOR_1655</name>
</gene>
<protein>
    <submittedName>
        <fullName evidence="4">Dihydroflavonol-4-reductase</fullName>
    </submittedName>
</protein>
<dbReference type="Proteomes" id="UP000266152">
    <property type="component" value="Unassembled WGS sequence"/>
</dbReference>
<dbReference type="SUPFAM" id="SSF51735">
    <property type="entry name" value="NAD(P)-binding Rossmann-fold domains"/>
    <property type="match status" value="1"/>
</dbReference>
<organism evidence="4 5">
    <name type="scientific">Fusarium sporotrichioides</name>
    <dbReference type="NCBI Taxonomy" id="5514"/>
    <lineage>
        <taxon>Eukaryota</taxon>
        <taxon>Fungi</taxon>
        <taxon>Dikarya</taxon>
        <taxon>Ascomycota</taxon>
        <taxon>Pezizomycotina</taxon>
        <taxon>Sordariomycetes</taxon>
        <taxon>Hypocreomycetidae</taxon>
        <taxon>Hypocreales</taxon>
        <taxon>Nectriaceae</taxon>
        <taxon>Fusarium</taxon>
    </lineage>
</organism>
<dbReference type="InterPro" id="IPR001509">
    <property type="entry name" value="Epimerase_deHydtase"/>
</dbReference>
<dbReference type="InterPro" id="IPR036291">
    <property type="entry name" value="NAD(P)-bd_dom_sf"/>
</dbReference>
<evidence type="ECO:0000259" key="3">
    <source>
        <dbReference type="Pfam" id="PF01370"/>
    </source>
</evidence>
<dbReference type="PANTHER" id="PTHR10366:SF579">
    <property type="entry name" value="3-BETA HYDROXYSTEROID DEHYDROGENASE_ISOMERASE FAMILY PROTEIN (AFU_ORTHOLOGUE AFUA_3G02250)"/>
    <property type="match status" value="1"/>
</dbReference>
<dbReference type="Gene3D" id="3.40.50.720">
    <property type="entry name" value="NAD(P)-binding Rossmann-like Domain"/>
    <property type="match status" value="1"/>
</dbReference>
<evidence type="ECO:0000313" key="5">
    <source>
        <dbReference type="Proteomes" id="UP000266152"/>
    </source>
</evidence>
<evidence type="ECO:0000313" key="4">
    <source>
        <dbReference type="EMBL" id="RGP73961.1"/>
    </source>
</evidence>
<feature type="domain" description="NAD-dependent epimerase/dehydratase" evidence="3">
    <location>
        <begin position="11"/>
        <end position="264"/>
    </location>
</feature>
<evidence type="ECO:0000256" key="2">
    <source>
        <dbReference type="ARBA" id="ARBA00023445"/>
    </source>
</evidence>
<dbReference type="CDD" id="cd05227">
    <property type="entry name" value="AR_SDR_e"/>
    <property type="match status" value="1"/>
</dbReference>
<dbReference type="AlphaFoldDB" id="A0A395SND8"/>
<name>A0A395SND8_FUSSP</name>
<accession>A0A395SND8</accession>
<dbReference type="InterPro" id="IPR050425">
    <property type="entry name" value="NAD(P)_dehydrat-like"/>
</dbReference>
<dbReference type="PANTHER" id="PTHR10366">
    <property type="entry name" value="NAD DEPENDENT EPIMERASE/DEHYDRATASE"/>
    <property type="match status" value="1"/>
</dbReference>
<proteinExistence type="inferred from homology"/>
<evidence type="ECO:0000256" key="1">
    <source>
        <dbReference type="ARBA" id="ARBA00023002"/>
    </source>
</evidence>
<reference evidence="4 5" key="1">
    <citation type="journal article" date="2018" name="PLoS Pathog.">
        <title>Evolution of structural diversity of trichothecenes, a family of toxins produced by plant pathogenic and entomopathogenic fungi.</title>
        <authorList>
            <person name="Proctor R.H."/>
            <person name="McCormick S.P."/>
            <person name="Kim H.S."/>
            <person name="Cardoza R.E."/>
            <person name="Stanley A.M."/>
            <person name="Lindo L."/>
            <person name="Kelly A."/>
            <person name="Brown D.W."/>
            <person name="Lee T."/>
            <person name="Vaughan M.M."/>
            <person name="Alexander N.J."/>
            <person name="Busman M."/>
            <person name="Gutierrez S."/>
        </authorList>
    </citation>
    <scope>NUCLEOTIDE SEQUENCE [LARGE SCALE GENOMIC DNA]</scope>
    <source>
        <strain evidence="4 5">NRRL 3299</strain>
    </source>
</reference>
<comment type="caution">
    <text evidence="4">The sequence shown here is derived from an EMBL/GenBank/DDBJ whole genome shotgun (WGS) entry which is preliminary data.</text>
</comment>
<keyword evidence="1" id="KW-0560">Oxidoreductase</keyword>
<comment type="similarity">
    <text evidence="2">Belongs to the NAD(P)-dependent epimerase/dehydratase family. Dihydroflavonol-4-reductase subfamily.</text>
</comment>
<dbReference type="GO" id="GO:0016616">
    <property type="term" value="F:oxidoreductase activity, acting on the CH-OH group of donors, NAD or NADP as acceptor"/>
    <property type="evidence" value="ECO:0007669"/>
    <property type="project" value="TreeGrafter"/>
</dbReference>